<sequence>MAHPTNKANYSNKKSISDN</sequence>
<dbReference type="AlphaFoldDB" id="A0A2P2J4Y8"/>
<evidence type="ECO:0000313" key="1">
    <source>
        <dbReference type="EMBL" id="MBW88515.1"/>
    </source>
</evidence>
<proteinExistence type="predicted"/>
<organism evidence="1">
    <name type="scientific">Rhizophora mucronata</name>
    <name type="common">Asiatic mangrove</name>
    <dbReference type="NCBI Taxonomy" id="61149"/>
    <lineage>
        <taxon>Eukaryota</taxon>
        <taxon>Viridiplantae</taxon>
        <taxon>Streptophyta</taxon>
        <taxon>Embryophyta</taxon>
        <taxon>Tracheophyta</taxon>
        <taxon>Spermatophyta</taxon>
        <taxon>Magnoliopsida</taxon>
        <taxon>eudicotyledons</taxon>
        <taxon>Gunneridae</taxon>
        <taxon>Pentapetalae</taxon>
        <taxon>rosids</taxon>
        <taxon>fabids</taxon>
        <taxon>Malpighiales</taxon>
        <taxon>Rhizophoraceae</taxon>
        <taxon>Rhizophora</taxon>
    </lineage>
</organism>
<protein>
    <submittedName>
        <fullName evidence="1">Uncharacterized protein</fullName>
    </submittedName>
</protein>
<reference evidence="1" key="1">
    <citation type="submission" date="2018-02" db="EMBL/GenBank/DDBJ databases">
        <title>Rhizophora mucronata_Transcriptome.</title>
        <authorList>
            <person name="Meera S.P."/>
            <person name="Sreeshan A."/>
            <person name="Augustine A."/>
        </authorList>
    </citation>
    <scope>NUCLEOTIDE SEQUENCE</scope>
    <source>
        <tissue evidence="1">Leaf</tissue>
    </source>
</reference>
<name>A0A2P2J4Y8_RHIMU</name>
<accession>A0A2P2J4Y8</accession>
<dbReference type="EMBL" id="GGEC01008032">
    <property type="protein sequence ID" value="MBW88515.1"/>
    <property type="molecule type" value="Transcribed_RNA"/>
</dbReference>